<keyword evidence="1" id="KW-1133">Transmembrane helix</keyword>
<dbReference type="Proteomes" id="UP001519344">
    <property type="component" value="Unassembled WGS sequence"/>
</dbReference>
<sequence length="144" mass="16171">MKHYHEQAWSQYVNGQLPPSEIGEMEQHLYGCEDCLALYMICMEQMTTTLPVMATEEQKYVDAVLARTMGTKRSWYRSTMLHYGIAAAATLILVATGIFHGLSQELGPPSALQPAPPSELKIDQPISDKLLNKTLSWLDTLQNK</sequence>
<dbReference type="EMBL" id="JAGGKV010000042">
    <property type="protein sequence ID" value="MBP1967789.1"/>
    <property type="molecule type" value="Genomic_DNA"/>
</dbReference>
<evidence type="ECO:0000313" key="3">
    <source>
        <dbReference type="Proteomes" id="UP001519344"/>
    </source>
</evidence>
<accession>A0ABS4IA41</accession>
<dbReference type="InterPro" id="IPR041916">
    <property type="entry name" value="Anti_sigma_zinc_sf"/>
</dbReference>
<keyword evidence="1" id="KW-0812">Transmembrane</keyword>
<organism evidence="2 3">
    <name type="scientific">Paenibacillus aceris</name>
    <dbReference type="NCBI Taxonomy" id="869555"/>
    <lineage>
        <taxon>Bacteria</taxon>
        <taxon>Bacillati</taxon>
        <taxon>Bacillota</taxon>
        <taxon>Bacilli</taxon>
        <taxon>Bacillales</taxon>
        <taxon>Paenibacillaceae</taxon>
        <taxon>Paenibacillus</taxon>
    </lineage>
</organism>
<reference evidence="2 3" key="1">
    <citation type="submission" date="2021-03" db="EMBL/GenBank/DDBJ databases">
        <title>Genomic Encyclopedia of Type Strains, Phase IV (KMG-IV): sequencing the most valuable type-strain genomes for metagenomic binning, comparative biology and taxonomic classification.</title>
        <authorList>
            <person name="Goeker M."/>
        </authorList>
    </citation>
    <scope>NUCLEOTIDE SEQUENCE [LARGE SCALE GENOMIC DNA]</scope>
    <source>
        <strain evidence="2 3">DSM 24950</strain>
    </source>
</reference>
<dbReference type="Gene3D" id="1.10.10.1320">
    <property type="entry name" value="Anti-sigma factor, zinc-finger domain"/>
    <property type="match status" value="1"/>
</dbReference>
<gene>
    <name evidence="2" type="ORF">J2Z65_007068</name>
</gene>
<comment type="caution">
    <text evidence="2">The sequence shown here is derived from an EMBL/GenBank/DDBJ whole genome shotgun (WGS) entry which is preliminary data.</text>
</comment>
<evidence type="ECO:0000256" key="1">
    <source>
        <dbReference type="SAM" id="Phobius"/>
    </source>
</evidence>
<name>A0ABS4IA41_9BACL</name>
<protein>
    <submittedName>
        <fullName evidence="2">Anti-sigma factor RsiW</fullName>
    </submittedName>
</protein>
<keyword evidence="1" id="KW-0472">Membrane</keyword>
<feature type="transmembrane region" description="Helical" evidence="1">
    <location>
        <begin position="81"/>
        <end position="102"/>
    </location>
</feature>
<dbReference type="RefSeq" id="WP_167067329.1">
    <property type="nucleotide sequence ID" value="NZ_JAAOZR010000089.1"/>
</dbReference>
<evidence type="ECO:0000313" key="2">
    <source>
        <dbReference type="EMBL" id="MBP1967789.1"/>
    </source>
</evidence>
<proteinExistence type="predicted"/>
<keyword evidence="3" id="KW-1185">Reference proteome</keyword>